<dbReference type="InterPro" id="IPR043128">
    <property type="entry name" value="Rev_trsase/Diguanyl_cyclase"/>
</dbReference>
<evidence type="ECO:0000259" key="4">
    <source>
        <dbReference type="Pfam" id="PF24626"/>
    </source>
</evidence>
<dbReference type="AlphaFoldDB" id="A0A2N9FY32"/>
<dbReference type="Pfam" id="PF24626">
    <property type="entry name" value="SH3_Tf2-1"/>
    <property type="match status" value="1"/>
</dbReference>
<proteinExistence type="predicted"/>
<dbReference type="SUPFAM" id="SSF56672">
    <property type="entry name" value="DNA/RNA polymerases"/>
    <property type="match status" value="1"/>
</dbReference>
<feature type="domain" description="Reverse transcriptase" evidence="2">
    <location>
        <begin position="343"/>
        <end position="395"/>
    </location>
</feature>
<feature type="domain" description="Tf2-1-like SH3-like" evidence="4">
    <location>
        <begin position="448"/>
        <end position="508"/>
    </location>
</feature>
<name>A0A2N9FY32_FAGSY</name>
<evidence type="ECO:0000313" key="5">
    <source>
        <dbReference type="EMBL" id="SPC92055.1"/>
    </source>
</evidence>
<feature type="domain" description="Retrotransposon gag" evidence="3">
    <location>
        <begin position="110"/>
        <end position="209"/>
    </location>
</feature>
<dbReference type="PANTHER" id="PTHR35046:SF9">
    <property type="entry name" value="RNA-DIRECTED DNA POLYMERASE"/>
    <property type="match status" value="1"/>
</dbReference>
<evidence type="ECO:0000256" key="1">
    <source>
        <dbReference type="SAM" id="MobiDB-lite"/>
    </source>
</evidence>
<accession>A0A2N9FY32</accession>
<evidence type="ECO:0000259" key="3">
    <source>
        <dbReference type="Pfam" id="PF03732"/>
    </source>
</evidence>
<dbReference type="InterPro" id="IPR056924">
    <property type="entry name" value="SH3_Tf2-1"/>
</dbReference>
<dbReference type="Gene3D" id="3.30.70.270">
    <property type="match status" value="1"/>
</dbReference>
<dbReference type="InterPro" id="IPR000477">
    <property type="entry name" value="RT_dom"/>
</dbReference>
<feature type="region of interest" description="Disordered" evidence="1">
    <location>
        <begin position="508"/>
        <end position="544"/>
    </location>
</feature>
<dbReference type="Pfam" id="PF00078">
    <property type="entry name" value="RVT_1"/>
    <property type="match status" value="1"/>
</dbReference>
<dbReference type="InterPro" id="IPR005162">
    <property type="entry name" value="Retrotrans_gag_dom"/>
</dbReference>
<dbReference type="Pfam" id="PF03732">
    <property type="entry name" value="Retrotrans_gag"/>
    <property type="match status" value="1"/>
</dbReference>
<dbReference type="CDD" id="cd01647">
    <property type="entry name" value="RT_LTR"/>
    <property type="match status" value="1"/>
</dbReference>
<reference evidence="5" key="1">
    <citation type="submission" date="2018-02" db="EMBL/GenBank/DDBJ databases">
        <authorList>
            <person name="Cohen D.B."/>
            <person name="Kent A.D."/>
        </authorList>
    </citation>
    <scope>NUCLEOTIDE SEQUENCE</scope>
</reference>
<dbReference type="EMBL" id="OIVN01001276">
    <property type="protein sequence ID" value="SPC92055.1"/>
    <property type="molecule type" value="Genomic_DNA"/>
</dbReference>
<gene>
    <name evidence="5" type="ORF">FSB_LOCUS19937</name>
</gene>
<dbReference type="InterPro" id="IPR043502">
    <property type="entry name" value="DNA/RNA_pol_sf"/>
</dbReference>
<sequence length="595" mass="68175">MQRLEICKVGEIGGDVSVGLKMSMRMKEMVRNEEDLASEVGSGRHRRVRRERGHEWNPGGRDGVDRSLGNIKMKIPSFQGRTDPEVYLEWEKKIDLVFDCHNYSEEKKVKLAVIEFTDYAIIWWDQLVTNRRRNTERPVETWGELKAIMRRRFVPSHFYRDLYQKLQNLTQGSRSVEDYHKEMEVAMIRANVEEDREATMARFLSGLNRDIANIIELQHYVEVEDMVHMAMKVERQLKRKGTARRVMTESEDDSDGMPELVDASDDDGVEYEDVFPNDVPSGLPPIRGIEHQIDFVPGATIPKRPAYRSNPETKELQRQVEELLAKGHVRESMSPCAVSVLLVPKKDGTWRMCVDCRAINNITVKYRHPIPRLDDMLDELHGSSIFTKIDLKTAFVFLGYLVSGKGLAVDAEKVKAIKEWPTPKSITEIERVASQANKGQRRVIFEPGDWVWVHMRKERFPAHRKTKLHPRGDGPFQILEKINDNAHKVDLGEYKVYATFTVSDLSPFDVGQDSRSNPSEERGNDGNQSGPILKDPLQVPDGPITRSRAKKIKEAMQGLVQSTWDEASERPTIKVGLKEGEPILIHLIQAVEDMT</sequence>
<evidence type="ECO:0000259" key="2">
    <source>
        <dbReference type="Pfam" id="PF00078"/>
    </source>
</evidence>
<feature type="region of interest" description="Disordered" evidence="1">
    <location>
        <begin position="40"/>
        <end position="63"/>
    </location>
</feature>
<organism evidence="5">
    <name type="scientific">Fagus sylvatica</name>
    <name type="common">Beechnut</name>
    <dbReference type="NCBI Taxonomy" id="28930"/>
    <lineage>
        <taxon>Eukaryota</taxon>
        <taxon>Viridiplantae</taxon>
        <taxon>Streptophyta</taxon>
        <taxon>Embryophyta</taxon>
        <taxon>Tracheophyta</taxon>
        <taxon>Spermatophyta</taxon>
        <taxon>Magnoliopsida</taxon>
        <taxon>eudicotyledons</taxon>
        <taxon>Gunneridae</taxon>
        <taxon>Pentapetalae</taxon>
        <taxon>rosids</taxon>
        <taxon>fabids</taxon>
        <taxon>Fagales</taxon>
        <taxon>Fagaceae</taxon>
        <taxon>Fagus</taxon>
    </lineage>
</organism>
<dbReference type="PANTHER" id="PTHR35046">
    <property type="entry name" value="ZINC KNUCKLE (CCHC-TYPE) FAMILY PROTEIN"/>
    <property type="match status" value="1"/>
</dbReference>
<dbReference type="Gene3D" id="3.10.10.10">
    <property type="entry name" value="HIV Type 1 Reverse Transcriptase, subunit A, domain 1"/>
    <property type="match status" value="1"/>
</dbReference>
<protein>
    <submittedName>
        <fullName evidence="5">Uncharacterized protein</fullName>
    </submittedName>
</protein>